<evidence type="ECO:0000313" key="2">
    <source>
        <dbReference type="EnsemblPlants" id="OPUNC01G09060.1"/>
    </source>
</evidence>
<keyword evidence="3" id="KW-1185">Reference proteome</keyword>
<feature type="compositionally biased region" description="Basic residues" evidence="1">
    <location>
        <begin position="203"/>
        <end position="217"/>
    </location>
</feature>
<feature type="region of interest" description="Disordered" evidence="1">
    <location>
        <begin position="188"/>
        <end position="226"/>
    </location>
</feature>
<reference evidence="2" key="1">
    <citation type="submission" date="2015-04" db="UniProtKB">
        <authorList>
            <consortium name="EnsemblPlants"/>
        </authorList>
    </citation>
    <scope>IDENTIFICATION</scope>
</reference>
<organism evidence="2">
    <name type="scientific">Oryza punctata</name>
    <name type="common">Red rice</name>
    <dbReference type="NCBI Taxonomy" id="4537"/>
    <lineage>
        <taxon>Eukaryota</taxon>
        <taxon>Viridiplantae</taxon>
        <taxon>Streptophyta</taxon>
        <taxon>Embryophyta</taxon>
        <taxon>Tracheophyta</taxon>
        <taxon>Spermatophyta</taxon>
        <taxon>Magnoliopsida</taxon>
        <taxon>Liliopsida</taxon>
        <taxon>Poales</taxon>
        <taxon>Poaceae</taxon>
        <taxon>BOP clade</taxon>
        <taxon>Oryzoideae</taxon>
        <taxon>Oryzeae</taxon>
        <taxon>Oryzinae</taxon>
        <taxon>Oryza</taxon>
    </lineage>
</organism>
<feature type="region of interest" description="Disordered" evidence="1">
    <location>
        <begin position="328"/>
        <end position="366"/>
    </location>
</feature>
<dbReference type="Proteomes" id="UP000026962">
    <property type="component" value="Chromosome 1"/>
</dbReference>
<feature type="region of interest" description="Disordered" evidence="1">
    <location>
        <begin position="259"/>
        <end position="291"/>
    </location>
</feature>
<sequence length="462" mass="48812">MKKQQHREELPLQDLARVQVDAEQPRAYQEVGHIAGELRVVERHRGDLPRQLGRLVSLVVPDILDERLTVETPNPGILIDQRSHADHRFAVVLALVDPHVPELVASKPKAPGLIEVSRARRQLAIRRERDEAQIVTSRADVAGEETVGEIHPPDYRLVLDDAVAAPGTVARRVVDLMRRPAFGNREVDEQGGLVGADPDANKRSRKKRSRNKSKSRTFPKTGGLHQELLEKHRMSSSDAGASGVEPDGSASAVEVVGDAATTSASTTTTTAPTTHRRASVVATTTPSAGGVAARVGEAATASALTTPTAPTTPPPSAAEVARARVAARTPGSRMTQVGAAASINPGSSSSTIPQPQASMDVAESNAPLPPPVHVPPPAFVPRVLMLQNPLAYRSAPAARVHPAAPVQEVSWAIPAGAPQLDVGVVSSLPMDDAQDPSTCMTCGFISVILGPVPSVVRSLLRK</sequence>
<protein>
    <submittedName>
        <fullName evidence="2">Uncharacterized protein</fullName>
    </submittedName>
</protein>
<evidence type="ECO:0000256" key="1">
    <source>
        <dbReference type="SAM" id="MobiDB-lite"/>
    </source>
</evidence>
<accession>A0A0E0JGB1</accession>
<name>A0A0E0JGB1_ORYPU</name>
<dbReference type="AlphaFoldDB" id="A0A0E0JGB1"/>
<feature type="region of interest" description="Disordered" evidence="1">
    <location>
        <begin position="232"/>
        <end position="251"/>
    </location>
</feature>
<dbReference type="Gramene" id="OPUNC01G09060.1">
    <property type="protein sequence ID" value="OPUNC01G09060.1"/>
    <property type="gene ID" value="OPUNC01G09060"/>
</dbReference>
<dbReference type="EnsemblPlants" id="OPUNC01G09060.1">
    <property type="protein sequence ID" value="OPUNC01G09060.1"/>
    <property type="gene ID" value="OPUNC01G09060"/>
</dbReference>
<reference evidence="2" key="2">
    <citation type="submission" date="2018-05" db="EMBL/GenBank/DDBJ databases">
        <title>OpunRS2 (Oryza punctata Reference Sequence Version 2).</title>
        <authorList>
            <person name="Zhang J."/>
            <person name="Kudrna D."/>
            <person name="Lee S."/>
            <person name="Talag J."/>
            <person name="Welchert J."/>
            <person name="Wing R.A."/>
        </authorList>
    </citation>
    <scope>NUCLEOTIDE SEQUENCE [LARGE SCALE GENOMIC DNA]</scope>
</reference>
<proteinExistence type="predicted"/>
<feature type="compositionally biased region" description="Polar residues" evidence="1">
    <location>
        <begin position="344"/>
        <end position="357"/>
    </location>
</feature>
<evidence type="ECO:0000313" key="3">
    <source>
        <dbReference type="Proteomes" id="UP000026962"/>
    </source>
</evidence>
<feature type="compositionally biased region" description="Low complexity" evidence="1">
    <location>
        <begin position="259"/>
        <end position="273"/>
    </location>
</feature>
<dbReference type="HOGENOM" id="CLU_592359_0_0_1"/>
<dbReference type="OMA" id="SHADHRF"/>